<proteinExistence type="predicted"/>
<dbReference type="EMBL" id="FOFN01000004">
    <property type="protein sequence ID" value="SER00456.1"/>
    <property type="molecule type" value="Genomic_DNA"/>
</dbReference>
<accession>A0A1H9KMR3</accession>
<keyword evidence="2" id="KW-1185">Reference proteome</keyword>
<evidence type="ECO:0000313" key="1">
    <source>
        <dbReference type="EMBL" id="SER00456.1"/>
    </source>
</evidence>
<reference evidence="1 2" key="1">
    <citation type="submission" date="2016-10" db="EMBL/GenBank/DDBJ databases">
        <authorList>
            <person name="de Groot N.N."/>
        </authorList>
    </citation>
    <scope>NUCLEOTIDE SEQUENCE [LARGE SCALE GENOMIC DNA]</scope>
    <source>
        <strain evidence="1 2">DSM 21035</strain>
    </source>
</reference>
<dbReference type="AlphaFoldDB" id="A0A1H9KMR3"/>
<dbReference type="STRING" id="419940.SAMN05421824_2817"/>
<evidence type="ECO:0000313" key="2">
    <source>
        <dbReference type="Proteomes" id="UP000198999"/>
    </source>
</evidence>
<protein>
    <submittedName>
        <fullName evidence="1">Uncharacterized protein</fullName>
    </submittedName>
</protein>
<name>A0A1H9KMR3_9FLAO</name>
<organism evidence="1 2">
    <name type="scientific">Hyunsoonleella jejuensis</name>
    <dbReference type="NCBI Taxonomy" id="419940"/>
    <lineage>
        <taxon>Bacteria</taxon>
        <taxon>Pseudomonadati</taxon>
        <taxon>Bacteroidota</taxon>
        <taxon>Flavobacteriia</taxon>
        <taxon>Flavobacteriales</taxon>
        <taxon>Flavobacteriaceae</taxon>
    </lineage>
</organism>
<sequence>MQDIILENTKAKLLPLALNKHHFLNAIAKEPNLVQYSPSKIDTPNDLTAYVEMAID</sequence>
<dbReference type="Proteomes" id="UP000198999">
    <property type="component" value="Unassembled WGS sequence"/>
</dbReference>
<dbReference type="RefSeq" id="WP_177176612.1">
    <property type="nucleotide sequence ID" value="NZ_FOFN01000004.1"/>
</dbReference>
<gene>
    <name evidence="1" type="ORF">SAMN05421824_2817</name>
</gene>